<dbReference type="STRING" id="578942.SAMN05216289_103133"/>
<feature type="transmembrane region" description="Helical" evidence="8">
    <location>
        <begin position="337"/>
        <end position="354"/>
    </location>
</feature>
<feature type="transmembrane region" description="Helical" evidence="8">
    <location>
        <begin position="246"/>
        <end position="267"/>
    </location>
</feature>
<evidence type="ECO:0000256" key="8">
    <source>
        <dbReference type="SAM" id="Phobius"/>
    </source>
</evidence>
<evidence type="ECO:0000256" key="1">
    <source>
        <dbReference type="ARBA" id="ARBA00004429"/>
    </source>
</evidence>
<evidence type="ECO:0000256" key="6">
    <source>
        <dbReference type="ARBA" id="ARBA00022989"/>
    </source>
</evidence>
<dbReference type="SUPFAM" id="SSF103473">
    <property type="entry name" value="MFS general substrate transporter"/>
    <property type="match status" value="1"/>
</dbReference>
<dbReference type="PIRSF" id="PIRSF004925">
    <property type="entry name" value="HcaT"/>
    <property type="match status" value="1"/>
</dbReference>
<dbReference type="PANTHER" id="PTHR23522:SF10">
    <property type="entry name" value="3-PHENYLPROPIONIC ACID TRANSPORTER-RELATED"/>
    <property type="match status" value="1"/>
</dbReference>
<evidence type="ECO:0000313" key="10">
    <source>
        <dbReference type="EMBL" id="SFN05743.1"/>
    </source>
</evidence>
<feature type="transmembrane region" description="Helical" evidence="8">
    <location>
        <begin position="274"/>
        <end position="293"/>
    </location>
</feature>
<evidence type="ECO:0000256" key="5">
    <source>
        <dbReference type="ARBA" id="ARBA00022692"/>
    </source>
</evidence>
<feature type="transmembrane region" description="Helical" evidence="8">
    <location>
        <begin position="139"/>
        <end position="159"/>
    </location>
</feature>
<proteinExistence type="predicted"/>
<feature type="transmembrane region" description="Helical" evidence="8">
    <location>
        <begin position="86"/>
        <end position="118"/>
    </location>
</feature>
<keyword evidence="6 8" id="KW-1133">Transmembrane helix</keyword>
<keyword evidence="7 8" id="KW-0472">Membrane</keyword>
<keyword evidence="11" id="KW-1185">Reference proteome</keyword>
<keyword evidence="5 8" id="KW-0812">Transmembrane</keyword>
<feature type="transmembrane region" description="Helical" evidence="8">
    <location>
        <begin position="305"/>
        <end position="325"/>
    </location>
</feature>
<dbReference type="GO" id="GO:0005886">
    <property type="term" value="C:plasma membrane"/>
    <property type="evidence" value="ECO:0007669"/>
    <property type="project" value="UniProtKB-SubCell"/>
</dbReference>
<dbReference type="Gene3D" id="1.20.1250.20">
    <property type="entry name" value="MFS general substrate transporter like domains"/>
    <property type="match status" value="2"/>
</dbReference>
<evidence type="ECO:0000256" key="4">
    <source>
        <dbReference type="ARBA" id="ARBA00022519"/>
    </source>
</evidence>
<protein>
    <submittedName>
        <fullName evidence="10">MFS transporter, PPP family, 3-phenylpropionic acid transporter</fullName>
    </submittedName>
</protein>
<dbReference type="InterPro" id="IPR036259">
    <property type="entry name" value="MFS_trans_sf"/>
</dbReference>
<feature type="transmembrane region" description="Helical" evidence="8">
    <location>
        <begin position="366"/>
        <end position="385"/>
    </location>
</feature>
<keyword evidence="3" id="KW-1003">Cell membrane</keyword>
<feature type="domain" description="Major facilitator superfamily (MFS) profile" evidence="9">
    <location>
        <begin position="209"/>
        <end position="394"/>
    </location>
</feature>
<gene>
    <name evidence="10" type="ORF">SAMN05216289_103133</name>
</gene>
<dbReference type="GO" id="GO:0030395">
    <property type="term" value="F:lactose binding"/>
    <property type="evidence" value="ECO:0007669"/>
    <property type="project" value="TreeGrafter"/>
</dbReference>
<name>A0A1I4VWW6_9GAMM</name>
<feature type="transmembrane region" description="Helical" evidence="8">
    <location>
        <begin position="20"/>
        <end position="38"/>
    </location>
</feature>
<evidence type="ECO:0000259" key="9">
    <source>
        <dbReference type="PROSITE" id="PS50850"/>
    </source>
</evidence>
<dbReference type="InterPro" id="IPR020846">
    <property type="entry name" value="MFS_dom"/>
</dbReference>
<dbReference type="RefSeq" id="WP_245778777.1">
    <property type="nucleotide sequence ID" value="NZ_FOVF01000003.1"/>
</dbReference>
<evidence type="ECO:0000256" key="2">
    <source>
        <dbReference type="ARBA" id="ARBA00022448"/>
    </source>
</evidence>
<dbReference type="NCBIfam" id="NF037955">
    <property type="entry name" value="mfs"/>
    <property type="match status" value="1"/>
</dbReference>
<keyword evidence="4" id="KW-0997">Cell inner membrane</keyword>
<accession>A0A1I4VWW6</accession>
<feature type="transmembrane region" description="Helical" evidence="8">
    <location>
        <begin position="45"/>
        <end position="66"/>
    </location>
</feature>
<evidence type="ECO:0000256" key="3">
    <source>
        <dbReference type="ARBA" id="ARBA00022475"/>
    </source>
</evidence>
<keyword evidence="2" id="KW-0813">Transport</keyword>
<dbReference type="PROSITE" id="PS50850">
    <property type="entry name" value="MFS"/>
    <property type="match status" value="1"/>
</dbReference>
<evidence type="ECO:0000256" key="7">
    <source>
        <dbReference type="ARBA" id="ARBA00023136"/>
    </source>
</evidence>
<dbReference type="InterPro" id="IPR024989">
    <property type="entry name" value="MFS_assoc_dom"/>
</dbReference>
<feature type="transmembrane region" description="Helical" evidence="8">
    <location>
        <begin position="165"/>
        <end position="183"/>
    </location>
</feature>
<dbReference type="InterPro" id="IPR026032">
    <property type="entry name" value="HcaT-like"/>
</dbReference>
<dbReference type="PANTHER" id="PTHR23522">
    <property type="entry name" value="BLL5896 PROTEIN"/>
    <property type="match status" value="1"/>
</dbReference>
<dbReference type="Proteomes" id="UP000198575">
    <property type="component" value="Unassembled WGS sequence"/>
</dbReference>
<evidence type="ECO:0000313" key="11">
    <source>
        <dbReference type="Proteomes" id="UP000198575"/>
    </source>
</evidence>
<reference evidence="10 11" key="1">
    <citation type="submission" date="2016-10" db="EMBL/GenBank/DDBJ databases">
        <authorList>
            <person name="de Groot N.N."/>
        </authorList>
    </citation>
    <scope>NUCLEOTIDE SEQUENCE [LARGE SCALE GENOMIC DNA]</scope>
    <source>
        <strain evidence="10 11">CGMCC 1.7659</strain>
    </source>
</reference>
<organism evidence="10 11">
    <name type="scientific">Dokdonella immobilis</name>
    <dbReference type="NCBI Taxonomy" id="578942"/>
    <lineage>
        <taxon>Bacteria</taxon>
        <taxon>Pseudomonadati</taxon>
        <taxon>Pseudomonadota</taxon>
        <taxon>Gammaproteobacteria</taxon>
        <taxon>Lysobacterales</taxon>
        <taxon>Rhodanobacteraceae</taxon>
        <taxon>Dokdonella</taxon>
    </lineage>
</organism>
<comment type="subcellular location">
    <subcellularLocation>
        <location evidence="1">Cell inner membrane</location>
        <topology evidence="1">Multi-pass membrane protein</topology>
    </subcellularLocation>
</comment>
<dbReference type="GO" id="GO:0015528">
    <property type="term" value="F:lactose:proton symporter activity"/>
    <property type="evidence" value="ECO:0007669"/>
    <property type="project" value="TreeGrafter"/>
</dbReference>
<dbReference type="EMBL" id="FOVF01000003">
    <property type="protein sequence ID" value="SFN05743.1"/>
    <property type="molecule type" value="Genomic_DNA"/>
</dbReference>
<sequence>MTGTDPACARIPTFRLSSFYFAYYAALGAFNPYWSLYLKARGQDVAAISILMSLWYATRIIAPSTWSTLAGRSSHPVRWLRAGSLLTLASFAVFTVPLGFPALFAAMCVFCFMYNAVMPQFESITLSHLVGRSERYGRIRVWGSIGFVAIVALYGVVLDHLAVDLLPWLMLPLFAGMVASAFVNEYGKPVAAAVHAEGTPFGARLRRPEVIAFFAVALLMQVSFGPYYTFYSIFLDEHGYSTSALGIYWSIGVVLEIAVFTFSSWIFRQWSAATVLIVSLVAASVRWAMIALWPDNALLMAAAQSLHALSFAAFFAASMQFLVAYFPGRQNGHAQGIFYGFSSGVGGVLGALLSGQAWKLAGGESAFLLASVFSLAATVIAWVWIRPRHARRVA</sequence>
<dbReference type="AlphaFoldDB" id="A0A1I4VWW6"/>
<feature type="transmembrane region" description="Helical" evidence="8">
    <location>
        <begin position="210"/>
        <end position="234"/>
    </location>
</feature>
<dbReference type="Pfam" id="PF12832">
    <property type="entry name" value="MFS_1_like"/>
    <property type="match status" value="1"/>
</dbReference>